<dbReference type="PROSITE" id="PS50801">
    <property type="entry name" value="STAS"/>
    <property type="match status" value="1"/>
</dbReference>
<dbReference type="SUPFAM" id="SSF52091">
    <property type="entry name" value="SpoIIaa-like"/>
    <property type="match status" value="1"/>
</dbReference>
<dbReference type="EMBL" id="QFYR01000001">
    <property type="protein sequence ID" value="RAK57158.1"/>
    <property type="molecule type" value="Genomic_DNA"/>
</dbReference>
<accession>A0A328AWC7</accession>
<dbReference type="InterPro" id="IPR058548">
    <property type="entry name" value="MlaB-like_STAS"/>
</dbReference>
<dbReference type="RefSeq" id="WP_111513610.1">
    <property type="nucleotide sequence ID" value="NZ_QFYR01000001.1"/>
</dbReference>
<evidence type="ECO:0000313" key="2">
    <source>
        <dbReference type="EMBL" id="RAK57158.1"/>
    </source>
</evidence>
<name>A0A328AWC7_9CAUL</name>
<dbReference type="Gene3D" id="3.30.750.24">
    <property type="entry name" value="STAS domain"/>
    <property type="match status" value="1"/>
</dbReference>
<sequence length="99" mass="10370">MATTSPPSSVVRLSQVLDLNAATPLANELLALRGQTLEVDASAVERLGAQCLQVLLSARATWEADGAAFALVSPSSEFESTLALLGAPLEQYFQPVELA</sequence>
<gene>
    <name evidence="2" type="ORF">DJ018_04170</name>
</gene>
<feature type="domain" description="STAS" evidence="1">
    <location>
        <begin position="1"/>
        <end position="99"/>
    </location>
</feature>
<dbReference type="InterPro" id="IPR036513">
    <property type="entry name" value="STAS_dom_sf"/>
</dbReference>
<evidence type="ECO:0000259" key="1">
    <source>
        <dbReference type="PROSITE" id="PS50801"/>
    </source>
</evidence>
<evidence type="ECO:0000313" key="3">
    <source>
        <dbReference type="Proteomes" id="UP000249725"/>
    </source>
</evidence>
<dbReference type="Pfam" id="PF13466">
    <property type="entry name" value="STAS_2"/>
    <property type="match status" value="1"/>
</dbReference>
<protein>
    <submittedName>
        <fullName evidence="2">Chemotaxis protein CheX</fullName>
    </submittedName>
</protein>
<dbReference type="InterPro" id="IPR002645">
    <property type="entry name" value="STAS_dom"/>
</dbReference>
<organism evidence="2 3">
    <name type="scientific">Phenylobacterium deserti</name>
    <dbReference type="NCBI Taxonomy" id="1914756"/>
    <lineage>
        <taxon>Bacteria</taxon>
        <taxon>Pseudomonadati</taxon>
        <taxon>Pseudomonadota</taxon>
        <taxon>Alphaproteobacteria</taxon>
        <taxon>Caulobacterales</taxon>
        <taxon>Caulobacteraceae</taxon>
        <taxon>Phenylobacterium</taxon>
    </lineage>
</organism>
<keyword evidence="3" id="KW-1185">Reference proteome</keyword>
<dbReference type="OrthoDB" id="7280289at2"/>
<dbReference type="AlphaFoldDB" id="A0A328AWC7"/>
<dbReference type="Proteomes" id="UP000249725">
    <property type="component" value="Unassembled WGS sequence"/>
</dbReference>
<comment type="caution">
    <text evidence="2">The sequence shown here is derived from an EMBL/GenBank/DDBJ whole genome shotgun (WGS) entry which is preliminary data.</text>
</comment>
<proteinExistence type="predicted"/>
<reference evidence="3" key="1">
    <citation type="submission" date="2018-05" db="EMBL/GenBank/DDBJ databases">
        <authorList>
            <person name="Li X."/>
        </authorList>
    </citation>
    <scope>NUCLEOTIDE SEQUENCE [LARGE SCALE GENOMIC DNA]</scope>
    <source>
        <strain evidence="3">YIM 73061</strain>
    </source>
</reference>